<dbReference type="InterPro" id="IPR006671">
    <property type="entry name" value="Cyclin_N"/>
</dbReference>
<evidence type="ECO:0000256" key="4">
    <source>
        <dbReference type="SAM" id="MobiDB-lite"/>
    </source>
</evidence>
<feature type="compositionally biased region" description="Basic and acidic residues" evidence="4">
    <location>
        <begin position="315"/>
        <end position="327"/>
    </location>
</feature>
<evidence type="ECO:0000313" key="7">
    <source>
        <dbReference type="Proteomes" id="UP001497482"/>
    </source>
</evidence>
<evidence type="ECO:0000256" key="2">
    <source>
        <dbReference type="ARBA" id="ARBA00023127"/>
    </source>
</evidence>
<dbReference type="InterPro" id="IPR013763">
    <property type="entry name" value="Cyclin-like_dom"/>
</dbReference>
<comment type="function">
    <text evidence="1">Essential for the control of the cell cycle at the G2/M (mitosis) transition.</text>
</comment>
<dbReference type="SMART" id="SM00385">
    <property type="entry name" value="CYCLIN"/>
    <property type="match status" value="1"/>
</dbReference>
<name>A0AAV2JD82_KNICA</name>
<dbReference type="SUPFAM" id="SSF47954">
    <property type="entry name" value="Cyclin-like"/>
    <property type="match status" value="1"/>
</dbReference>
<dbReference type="Pfam" id="PF00134">
    <property type="entry name" value="Cyclin_N"/>
    <property type="match status" value="1"/>
</dbReference>
<comment type="similarity">
    <text evidence="3">Belongs to the cyclin family.</text>
</comment>
<reference evidence="6 7" key="1">
    <citation type="submission" date="2024-04" db="EMBL/GenBank/DDBJ databases">
        <authorList>
            <person name="Waldvogel A.-M."/>
            <person name="Schoenle A."/>
        </authorList>
    </citation>
    <scope>NUCLEOTIDE SEQUENCE [LARGE SCALE GENOMIC DNA]</scope>
</reference>
<accession>A0AAV2JD82</accession>
<keyword evidence="2 3" id="KW-0195">Cyclin</keyword>
<dbReference type="InterPro" id="IPR036915">
    <property type="entry name" value="Cyclin-like_sf"/>
</dbReference>
<gene>
    <name evidence="6" type="ORF">KC01_LOCUS5239</name>
</gene>
<dbReference type="FunFam" id="1.10.472.10:FF:000006">
    <property type="entry name" value="Cyclin I"/>
    <property type="match status" value="1"/>
</dbReference>
<evidence type="ECO:0000259" key="5">
    <source>
        <dbReference type="SMART" id="SM00385"/>
    </source>
</evidence>
<keyword evidence="7" id="KW-1185">Reference proteome</keyword>
<evidence type="ECO:0000256" key="3">
    <source>
        <dbReference type="RuleBase" id="RU000383"/>
    </source>
</evidence>
<protein>
    <recommendedName>
        <fullName evidence="5">Cyclin-like domain-containing protein</fullName>
    </recommendedName>
</protein>
<organism evidence="6 7">
    <name type="scientific">Knipowitschia caucasica</name>
    <name type="common">Caucasian dwarf goby</name>
    <name type="synonym">Pomatoschistus caucasicus</name>
    <dbReference type="NCBI Taxonomy" id="637954"/>
    <lineage>
        <taxon>Eukaryota</taxon>
        <taxon>Metazoa</taxon>
        <taxon>Chordata</taxon>
        <taxon>Craniata</taxon>
        <taxon>Vertebrata</taxon>
        <taxon>Euteleostomi</taxon>
        <taxon>Actinopterygii</taxon>
        <taxon>Neopterygii</taxon>
        <taxon>Teleostei</taxon>
        <taxon>Neoteleostei</taxon>
        <taxon>Acanthomorphata</taxon>
        <taxon>Gobiaria</taxon>
        <taxon>Gobiiformes</taxon>
        <taxon>Gobioidei</taxon>
        <taxon>Gobiidae</taxon>
        <taxon>Gobiinae</taxon>
        <taxon>Knipowitschia</taxon>
    </lineage>
</organism>
<feature type="region of interest" description="Disordered" evidence="4">
    <location>
        <begin position="308"/>
        <end position="328"/>
    </location>
</feature>
<dbReference type="AlphaFoldDB" id="A0AAV2JD82"/>
<proteinExistence type="inferred from homology"/>
<sequence length="362" mass="40583">MQDTDCRLLTSKRCACPGCCLDCAAEAMKFPGPVENRRLVTLLEAALHREARLWKVPVYKNGFIQGTDTSSAQHQEVIRWLGEMSRSFRFCPETFALGVCVLHRMLSTVKAQPKYLKCIAFTCLILAAKINEEDEVIGCVKDLVVLSGCSFSTAEILRMERIILDKLHWDLFTATTVDFIHIFHALLVSGQPFLIPSIGLGSGVPHQNRPSGFQGALWTRQAQHCMACHQLWQFKGSTLALAIITLELEAVTPDWFSICNDLMKKAQVDSAEFIHCRETVDEYLLSLEFSLSTNAVYILEAGQIGGTQRLRGRRERGGGGQRDHGNDDDYSDGFRCLYREEMMSEPHMKNVSPCPPLHSPVN</sequence>
<feature type="domain" description="Cyclin-like" evidence="5">
    <location>
        <begin position="79"/>
        <end position="165"/>
    </location>
</feature>
<dbReference type="PANTHER" id="PTHR10177">
    <property type="entry name" value="CYCLINS"/>
    <property type="match status" value="1"/>
</dbReference>
<dbReference type="InterPro" id="IPR039361">
    <property type="entry name" value="Cyclin"/>
</dbReference>
<dbReference type="EMBL" id="OZ035833">
    <property type="protein sequence ID" value="CAL1573309.1"/>
    <property type="molecule type" value="Genomic_DNA"/>
</dbReference>
<dbReference type="Gene3D" id="1.10.472.10">
    <property type="entry name" value="Cyclin-like"/>
    <property type="match status" value="2"/>
</dbReference>
<evidence type="ECO:0000313" key="6">
    <source>
        <dbReference type="EMBL" id="CAL1573309.1"/>
    </source>
</evidence>
<dbReference type="CDD" id="cd20526">
    <property type="entry name" value="CYCLIN_CCNI-like"/>
    <property type="match status" value="1"/>
</dbReference>
<dbReference type="Proteomes" id="UP001497482">
    <property type="component" value="Chromosome 11"/>
</dbReference>
<evidence type="ECO:0000256" key="1">
    <source>
        <dbReference type="ARBA" id="ARBA00003222"/>
    </source>
</evidence>